<protein>
    <submittedName>
        <fullName evidence="1">Uncharacterized protein</fullName>
    </submittedName>
</protein>
<dbReference type="EMBL" id="LZMT01000047">
    <property type="protein sequence ID" value="OBX61252.1"/>
    <property type="molecule type" value="Genomic_DNA"/>
</dbReference>
<dbReference type="AlphaFoldDB" id="A0AA91J8V2"/>
<gene>
    <name evidence="1" type="ORF">A9299_11750</name>
</gene>
<organism evidence="1">
    <name type="scientific">Faucicola osloensis</name>
    <name type="common">Moraxella osloensis</name>
    <dbReference type="NCBI Taxonomy" id="34062"/>
    <lineage>
        <taxon>Bacteria</taxon>
        <taxon>Pseudomonadati</taxon>
        <taxon>Pseudomonadota</taxon>
        <taxon>Gammaproteobacteria</taxon>
        <taxon>Moraxellales</taxon>
        <taxon>Moraxellaceae</taxon>
        <taxon>Faucicola</taxon>
    </lineage>
</organism>
<reference evidence="1" key="1">
    <citation type="submission" date="2016-06" db="EMBL/GenBank/DDBJ databases">
        <title>Draft genome of Moraxella osloensis CCUG 67237.</title>
        <authorList>
            <person name="Salva-Serra F."/>
            <person name="Engstrom-Jakobsson H."/>
            <person name="Thorell K."/>
            <person name="Gonzales-Siles L."/>
            <person name="Karlsson R."/>
            <person name="Boulund F."/>
            <person name="Engstrand L."/>
            <person name="Kristiansson E."/>
            <person name="Moore E."/>
        </authorList>
    </citation>
    <scope>NUCLEOTIDE SEQUENCE [LARGE SCALE GENOMIC DNA]</scope>
    <source>
        <strain evidence="1">CCUG 67237</strain>
    </source>
</reference>
<evidence type="ECO:0000313" key="1">
    <source>
        <dbReference type="EMBL" id="OBX61252.1"/>
    </source>
</evidence>
<proteinExistence type="predicted"/>
<name>A0AA91J8V2_FAUOS</name>
<sequence>MVLVTLQSNVTQAKKGSALSPFLLVLLMLPSIAVPSFPNCEKFIAKNASHTPCPLGLKKFLGGSLPKKFFKG</sequence>
<comment type="caution">
    <text evidence="1">The sequence shown here is derived from an EMBL/GenBank/DDBJ whole genome shotgun (WGS) entry which is preliminary data.</text>
</comment>
<accession>A0AA91J8V2</accession>